<organism evidence="3 4">
    <name type="scientific">[Mycoplasma] gypis</name>
    <dbReference type="NCBI Taxonomy" id="92404"/>
    <lineage>
        <taxon>Bacteria</taxon>
        <taxon>Bacillati</taxon>
        <taxon>Mycoplasmatota</taxon>
        <taxon>Mycoplasmoidales</taxon>
        <taxon>Metamycoplasmataceae</taxon>
        <taxon>Metamycoplasma</taxon>
    </lineage>
</organism>
<dbReference type="InterPro" id="IPR023799">
    <property type="entry name" value="RbfA_dom_sf"/>
</dbReference>
<dbReference type="Proteomes" id="UP001460679">
    <property type="component" value="Chromosome"/>
</dbReference>
<reference evidence="3" key="1">
    <citation type="submission" date="2024-03" db="EMBL/GenBank/DDBJ databases">
        <title>Complete genome sequence of Mycoplasma gypis type strain B1/T1.</title>
        <authorList>
            <person name="Spergser J."/>
        </authorList>
    </citation>
    <scope>NUCLEOTIDE SEQUENCE [LARGE SCALE GENOMIC DNA]</scope>
    <source>
        <strain evidence="3">B1/T1</strain>
    </source>
</reference>
<dbReference type="SUPFAM" id="SSF89919">
    <property type="entry name" value="Ribosome-binding factor A, RbfA"/>
    <property type="match status" value="1"/>
</dbReference>
<evidence type="ECO:0000256" key="1">
    <source>
        <dbReference type="ARBA" id="ARBA00022517"/>
    </source>
</evidence>
<evidence type="ECO:0000313" key="3">
    <source>
        <dbReference type="EMBL" id="WXL28425.1"/>
    </source>
</evidence>
<sequence length="112" mass="13170">MNNINHERKASLLYQLVSSALYELKDFDVTNVAVNEVVLSNDDQHAKVFVTIFKDRERYFEKLKAMTPFIRSVVAKSWKYYKVPELVFSIDTVEPKAQRIEKILSEIKKENE</sequence>
<protein>
    <recommendedName>
        <fullName evidence="2">Ribosome-binding factor A</fullName>
    </recommendedName>
</protein>
<evidence type="ECO:0000313" key="4">
    <source>
        <dbReference type="Proteomes" id="UP001460679"/>
    </source>
</evidence>
<keyword evidence="2" id="KW-0963">Cytoplasm</keyword>
<keyword evidence="4" id="KW-1185">Reference proteome</keyword>
<comment type="similarity">
    <text evidence="2">Belongs to the RbfA family.</text>
</comment>
<dbReference type="EMBL" id="CP148066">
    <property type="protein sequence ID" value="WXL28425.1"/>
    <property type="molecule type" value="Genomic_DNA"/>
</dbReference>
<dbReference type="Pfam" id="PF02033">
    <property type="entry name" value="RBFA"/>
    <property type="match status" value="1"/>
</dbReference>
<dbReference type="RefSeq" id="WP_205499517.1">
    <property type="nucleotide sequence ID" value="NZ_CP148066.1"/>
</dbReference>
<keyword evidence="1 2" id="KW-0690">Ribosome biogenesis</keyword>
<accession>A0ABZ2RN17</accession>
<dbReference type="NCBIfam" id="TIGR00082">
    <property type="entry name" value="rbfA"/>
    <property type="match status" value="1"/>
</dbReference>
<proteinExistence type="inferred from homology"/>
<dbReference type="PANTHER" id="PTHR33515">
    <property type="entry name" value="RIBOSOME-BINDING FACTOR A, CHLOROPLASTIC-RELATED"/>
    <property type="match status" value="1"/>
</dbReference>
<comment type="subunit">
    <text evidence="2">Monomer. Binds 30S ribosomal subunits, but not 50S ribosomal subunits or 70S ribosomes.</text>
</comment>
<evidence type="ECO:0000256" key="2">
    <source>
        <dbReference type="HAMAP-Rule" id="MF_00003"/>
    </source>
</evidence>
<comment type="subcellular location">
    <subcellularLocation>
        <location evidence="2">Cytoplasm</location>
    </subcellularLocation>
</comment>
<gene>
    <name evidence="2 3" type="primary">rbfA</name>
    <name evidence="3" type="ORF">WG616_00105</name>
</gene>
<dbReference type="PANTHER" id="PTHR33515:SF1">
    <property type="entry name" value="RIBOSOME-BINDING FACTOR A, CHLOROPLASTIC-RELATED"/>
    <property type="match status" value="1"/>
</dbReference>
<dbReference type="InterPro" id="IPR000238">
    <property type="entry name" value="RbfA"/>
</dbReference>
<name>A0ABZ2RN17_9BACT</name>
<comment type="function">
    <text evidence="2">One of several proteins that assist in the late maturation steps of the functional core of the 30S ribosomal subunit. Associates with free 30S ribosomal subunits (but not with 30S subunits that are part of 70S ribosomes or polysomes). Required for efficient processing of 16S rRNA. May interact with the 5'-terminal helix region of 16S rRNA.</text>
</comment>
<dbReference type="Gene3D" id="3.30.300.20">
    <property type="match status" value="1"/>
</dbReference>
<dbReference type="InterPro" id="IPR015946">
    <property type="entry name" value="KH_dom-like_a/b"/>
</dbReference>
<dbReference type="HAMAP" id="MF_00003">
    <property type="entry name" value="RbfA"/>
    <property type="match status" value="1"/>
</dbReference>